<evidence type="ECO:0000256" key="2">
    <source>
        <dbReference type="ARBA" id="ARBA00023121"/>
    </source>
</evidence>
<dbReference type="EMBL" id="CP023434">
    <property type="protein sequence ID" value="AXY25245.1"/>
    <property type="molecule type" value="Genomic_DNA"/>
</dbReference>
<evidence type="ECO:0000313" key="4">
    <source>
        <dbReference type="Proteomes" id="UP000263232"/>
    </source>
</evidence>
<dbReference type="InterPro" id="IPR043168">
    <property type="entry name" value="DegV_C"/>
</dbReference>
<dbReference type="PROSITE" id="PS51482">
    <property type="entry name" value="DEGV"/>
    <property type="match status" value="1"/>
</dbReference>
<dbReference type="InterPro" id="IPR050270">
    <property type="entry name" value="DegV_domain_contain"/>
</dbReference>
<dbReference type="PANTHER" id="PTHR33434">
    <property type="entry name" value="DEGV DOMAIN-CONTAINING PROTEIN DR_1986-RELATED"/>
    <property type="match status" value="1"/>
</dbReference>
<evidence type="ECO:0000256" key="1">
    <source>
        <dbReference type="ARBA" id="ARBA00003238"/>
    </source>
</evidence>
<dbReference type="OrthoDB" id="2138472at2"/>
<dbReference type="Proteomes" id="UP000263232">
    <property type="component" value="Chromosome"/>
</dbReference>
<keyword evidence="2" id="KW-0446">Lipid-binding</keyword>
<dbReference type="PANTHER" id="PTHR33434:SF2">
    <property type="entry name" value="FATTY ACID-BINDING PROTEIN TM_1468"/>
    <property type="match status" value="1"/>
</dbReference>
<comment type="function">
    <text evidence="1">May bind long-chain fatty acids, such as palmitate, and may play a role in lipid transport or fatty acid metabolism.</text>
</comment>
<name>A0A347WJI8_9LACT</name>
<sequence length="282" mass="31149">MKKWKIVTDSGSDFRTIDNLSDKVDFAFVPLMLNIDNEVIVDNGTIDNDTLNAKLEAAKGATSSACPSPDSYARTYVGAENVIVFTLTGGLSGSYNSARLGKDIFEEEHPDVNVHIFDSRSASGEMNLLIEKALELAEAEVEFEEMLDALNTYHQHTQIVFLLESVNNLVKNGRVNKIVGQMIGLLNIRLVGVRTEQSTIDIAHKARGAKRGYESVLKEMESNGYQGGKVSLSHVANLESAKRLKALIKERFKEAHVTIQETSNLCSYYAEKNGLILGYETK</sequence>
<dbReference type="Gene3D" id="3.30.1180.10">
    <property type="match status" value="1"/>
</dbReference>
<proteinExistence type="predicted"/>
<evidence type="ECO:0000313" key="3">
    <source>
        <dbReference type="EMBL" id="AXY25245.1"/>
    </source>
</evidence>
<reference evidence="3 4" key="1">
    <citation type="submission" date="2017-09" db="EMBL/GenBank/DDBJ databases">
        <title>Complete genome sequence of Oxytococcus suis strain ZY16052.</title>
        <authorList>
            <person name="Li F."/>
        </authorList>
    </citation>
    <scope>NUCLEOTIDE SEQUENCE [LARGE SCALE GENOMIC DNA]</scope>
    <source>
        <strain evidence="3 4">ZY16052</strain>
    </source>
</reference>
<dbReference type="Gene3D" id="2.20.28.50">
    <property type="entry name" value="degv family protein"/>
    <property type="match status" value="1"/>
</dbReference>
<dbReference type="RefSeq" id="WP_118990158.1">
    <property type="nucleotide sequence ID" value="NZ_CP023434.1"/>
</dbReference>
<protein>
    <submittedName>
        <fullName evidence="3">Fatty acid-binding protein DegV</fullName>
    </submittedName>
</protein>
<dbReference type="Gene3D" id="3.40.50.10440">
    <property type="entry name" value="Dihydroxyacetone kinase, domain 1"/>
    <property type="match status" value="1"/>
</dbReference>
<dbReference type="AlphaFoldDB" id="A0A347WJI8"/>
<dbReference type="GO" id="GO:0008289">
    <property type="term" value="F:lipid binding"/>
    <property type="evidence" value="ECO:0007669"/>
    <property type="project" value="UniProtKB-KW"/>
</dbReference>
<dbReference type="Pfam" id="PF02645">
    <property type="entry name" value="DegV"/>
    <property type="match status" value="1"/>
</dbReference>
<gene>
    <name evidence="3" type="ORF">CL176_03910</name>
</gene>
<dbReference type="SUPFAM" id="SSF82549">
    <property type="entry name" value="DAK1/DegV-like"/>
    <property type="match status" value="1"/>
</dbReference>
<accession>A0A347WJI8</accession>
<dbReference type="InterPro" id="IPR003797">
    <property type="entry name" value="DegV"/>
</dbReference>
<dbReference type="KEGG" id="abae:CL176_03910"/>
<keyword evidence="4" id="KW-1185">Reference proteome</keyword>
<organism evidence="3 4">
    <name type="scientific">Suicoccus acidiformans</name>
    <dbReference type="NCBI Taxonomy" id="2036206"/>
    <lineage>
        <taxon>Bacteria</taxon>
        <taxon>Bacillati</taxon>
        <taxon>Bacillota</taxon>
        <taxon>Bacilli</taxon>
        <taxon>Lactobacillales</taxon>
        <taxon>Aerococcaceae</taxon>
        <taxon>Suicoccus</taxon>
    </lineage>
</organism>
<dbReference type="NCBIfam" id="TIGR00762">
    <property type="entry name" value="DegV"/>
    <property type="match status" value="1"/>
</dbReference>